<sequence>MSILQKAAPAQQITEGRVEECCREVTDPKINATSIPTQTAEQYCSELLDPSISPGNSATTEAAVKAERLQELKPPEQSLESSKSSSRISSAGKHAGSRMIRSCYYNTDCEVVGYISGAQDEKLVDLTEELHEQEEPSADRRNLPQTQEGDEGQKSVVRRRRSVAAISVGKFLRGIRLKTEVLCRI</sequence>
<accession>A0A183D228</accession>
<gene>
    <name evidence="2" type="ORF">GPUH_LOCUS2769</name>
</gene>
<proteinExistence type="predicted"/>
<feature type="compositionally biased region" description="Basic and acidic residues" evidence="1">
    <location>
        <begin position="130"/>
        <end position="142"/>
    </location>
</feature>
<organism evidence="4">
    <name type="scientific">Gongylonema pulchrum</name>
    <dbReference type="NCBI Taxonomy" id="637853"/>
    <lineage>
        <taxon>Eukaryota</taxon>
        <taxon>Metazoa</taxon>
        <taxon>Ecdysozoa</taxon>
        <taxon>Nematoda</taxon>
        <taxon>Chromadorea</taxon>
        <taxon>Rhabditida</taxon>
        <taxon>Spirurina</taxon>
        <taxon>Spiruromorpha</taxon>
        <taxon>Spiruroidea</taxon>
        <taxon>Gongylonematidae</taxon>
        <taxon>Gongylonema</taxon>
    </lineage>
</organism>
<feature type="region of interest" description="Disordered" evidence="1">
    <location>
        <begin position="69"/>
        <end position="93"/>
    </location>
</feature>
<evidence type="ECO:0000313" key="3">
    <source>
        <dbReference type="Proteomes" id="UP000271098"/>
    </source>
</evidence>
<reference evidence="4" key="1">
    <citation type="submission" date="2016-06" db="UniProtKB">
        <authorList>
            <consortium name="WormBaseParasite"/>
        </authorList>
    </citation>
    <scope>IDENTIFICATION</scope>
</reference>
<feature type="compositionally biased region" description="Low complexity" evidence="1">
    <location>
        <begin position="78"/>
        <end position="90"/>
    </location>
</feature>
<dbReference type="AlphaFoldDB" id="A0A183D228"/>
<reference evidence="2 3" key="2">
    <citation type="submission" date="2018-11" db="EMBL/GenBank/DDBJ databases">
        <authorList>
            <consortium name="Pathogen Informatics"/>
        </authorList>
    </citation>
    <scope>NUCLEOTIDE SEQUENCE [LARGE SCALE GENOMIC DNA]</scope>
</reference>
<evidence type="ECO:0000313" key="4">
    <source>
        <dbReference type="WBParaSite" id="GPUH_0000277401-mRNA-1"/>
    </source>
</evidence>
<name>A0A183D228_9BILA</name>
<evidence type="ECO:0000313" key="2">
    <source>
        <dbReference type="EMBL" id="VDK36299.1"/>
    </source>
</evidence>
<keyword evidence="3" id="KW-1185">Reference proteome</keyword>
<feature type="region of interest" description="Disordered" evidence="1">
    <location>
        <begin position="130"/>
        <end position="156"/>
    </location>
</feature>
<evidence type="ECO:0000256" key="1">
    <source>
        <dbReference type="SAM" id="MobiDB-lite"/>
    </source>
</evidence>
<dbReference type="Proteomes" id="UP000271098">
    <property type="component" value="Unassembled WGS sequence"/>
</dbReference>
<dbReference type="WBParaSite" id="GPUH_0000277401-mRNA-1">
    <property type="protein sequence ID" value="GPUH_0000277401-mRNA-1"/>
    <property type="gene ID" value="GPUH_0000277401"/>
</dbReference>
<protein>
    <submittedName>
        <fullName evidence="2 4">Uncharacterized protein</fullName>
    </submittedName>
</protein>
<dbReference type="EMBL" id="UYRT01004364">
    <property type="protein sequence ID" value="VDK36299.1"/>
    <property type="molecule type" value="Genomic_DNA"/>
</dbReference>